<feature type="transmembrane region" description="Helical" evidence="7">
    <location>
        <begin position="81"/>
        <end position="103"/>
    </location>
</feature>
<dbReference type="STRING" id="1123029.SAMN02745172_03335"/>
<dbReference type="RefSeq" id="WP_073630774.1">
    <property type="nucleotide sequence ID" value="NZ_FRXO01000007.1"/>
</dbReference>
<feature type="transmembrane region" description="Helical" evidence="7">
    <location>
        <begin position="145"/>
        <end position="168"/>
    </location>
</feature>
<dbReference type="Gene3D" id="1.10.3720.10">
    <property type="entry name" value="MetI-like"/>
    <property type="match status" value="1"/>
</dbReference>
<dbReference type="CDD" id="cd06261">
    <property type="entry name" value="TM_PBP2"/>
    <property type="match status" value="1"/>
</dbReference>
<keyword evidence="10" id="KW-1185">Reference proteome</keyword>
<gene>
    <name evidence="9" type="ORF">SAMN02745172_03335</name>
</gene>
<keyword evidence="3" id="KW-1003">Cell membrane</keyword>
<evidence type="ECO:0000256" key="5">
    <source>
        <dbReference type="ARBA" id="ARBA00022989"/>
    </source>
</evidence>
<feature type="transmembrane region" description="Helical" evidence="7">
    <location>
        <begin position="188"/>
        <end position="211"/>
    </location>
</feature>
<dbReference type="EMBL" id="FRXO01000007">
    <property type="protein sequence ID" value="SHO66676.1"/>
    <property type="molecule type" value="Genomic_DNA"/>
</dbReference>
<dbReference type="InterPro" id="IPR000515">
    <property type="entry name" value="MetI-like"/>
</dbReference>
<feature type="transmembrane region" description="Helical" evidence="7">
    <location>
        <begin position="12"/>
        <end position="37"/>
    </location>
</feature>
<comment type="subcellular location">
    <subcellularLocation>
        <location evidence="1 7">Cell membrane</location>
        <topology evidence="1 7">Multi-pass membrane protein</topology>
    </subcellularLocation>
</comment>
<dbReference type="GO" id="GO:0055085">
    <property type="term" value="P:transmembrane transport"/>
    <property type="evidence" value="ECO:0007669"/>
    <property type="project" value="InterPro"/>
</dbReference>
<sequence>MSYARYRRGGPAFSLAVTAGLALFVVWSAAPVVWLVLSSVLDQSALIAQPPDISLEHFTLSNFVTVFGSAAALGHGILNSLIVSVFSTAVSLALGAPAAYALARLSVPRANALSFLILATQMLPGIAIAIPLFLVISRLGLIDNVLALGTVYLSFNLPIVIWILRGFFLGIPPGIERAAAIDGAGVFATFWHVVLPISIPPLGAAAVFAFVEAWNEFFFALILTRQSAQTVPLVISAFAGQYQTVFGQMMAAAVISVAPVILLAIVFRDQIVRGFADGMMKG</sequence>
<evidence type="ECO:0000256" key="7">
    <source>
        <dbReference type="RuleBase" id="RU363032"/>
    </source>
</evidence>
<comment type="similarity">
    <text evidence="7">Belongs to the binding-protein-dependent transport system permease family.</text>
</comment>
<protein>
    <submittedName>
        <fullName evidence="9">Multiple sugar transport system permease protein</fullName>
    </submittedName>
</protein>
<evidence type="ECO:0000313" key="10">
    <source>
        <dbReference type="Proteomes" id="UP000186406"/>
    </source>
</evidence>
<organism evidence="9 10">
    <name type="scientific">Pseudoxanthobacter soli DSM 19599</name>
    <dbReference type="NCBI Taxonomy" id="1123029"/>
    <lineage>
        <taxon>Bacteria</taxon>
        <taxon>Pseudomonadati</taxon>
        <taxon>Pseudomonadota</taxon>
        <taxon>Alphaproteobacteria</taxon>
        <taxon>Hyphomicrobiales</taxon>
        <taxon>Segnochrobactraceae</taxon>
        <taxon>Pseudoxanthobacter</taxon>
    </lineage>
</organism>
<evidence type="ECO:0000256" key="6">
    <source>
        <dbReference type="ARBA" id="ARBA00023136"/>
    </source>
</evidence>
<feature type="transmembrane region" description="Helical" evidence="7">
    <location>
        <begin position="245"/>
        <end position="267"/>
    </location>
</feature>
<accession>A0A1M7ZPU5</accession>
<dbReference type="SUPFAM" id="SSF161098">
    <property type="entry name" value="MetI-like"/>
    <property type="match status" value="1"/>
</dbReference>
<evidence type="ECO:0000259" key="8">
    <source>
        <dbReference type="PROSITE" id="PS50928"/>
    </source>
</evidence>
<proteinExistence type="inferred from homology"/>
<evidence type="ECO:0000313" key="9">
    <source>
        <dbReference type="EMBL" id="SHO66676.1"/>
    </source>
</evidence>
<dbReference type="GO" id="GO:0005886">
    <property type="term" value="C:plasma membrane"/>
    <property type="evidence" value="ECO:0007669"/>
    <property type="project" value="UniProtKB-SubCell"/>
</dbReference>
<dbReference type="Proteomes" id="UP000186406">
    <property type="component" value="Unassembled WGS sequence"/>
</dbReference>
<evidence type="ECO:0000256" key="2">
    <source>
        <dbReference type="ARBA" id="ARBA00022448"/>
    </source>
</evidence>
<evidence type="ECO:0000256" key="4">
    <source>
        <dbReference type="ARBA" id="ARBA00022692"/>
    </source>
</evidence>
<feature type="transmembrane region" description="Helical" evidence="7">
    <location>
        <begin position="115"/>
        <end position="136"/>
    </location>
</feature>
<dbReference type="InterPro" id="IPR050901">
    <property type="entry name" value="BP-dep_ABC_trans_perm"/>
</dbReference>
<dbReference type="PANTHER" id="PTHR32243:SF18">
    <property type="entry name" value="INNER MEMBRANE ABC TRANSPORTER PERMEASE PROTEIN YCJP"/>
    <property type="match status" value="1"/>
</dbReference>
<dbReference type="AlphaFoldDB" id="A0A1M7ZPU5"/>
<keyword evidence="6 7" id="KW-0472">Membrane</keyword>
<dbReference type="PANTHER" id="PTHR32243">
    <property type="entry name" value="MALTOSE TRANSPORT SYSTEM PERMEASE-RELATED"/>
    <property type="match status" value="1"/>
</dbReference>
<evidence type="ECO:0000256" key="1">
    <source>
        <dbReference type="ARBA" id="ARBA00004651"/>
    </source>
</evidence>
<dbReference type="OrthoDB" id="9815445at2"/>
<dbReference type="PROSITE" id="PS50928">
    <property type="entry name" value="ABC_TM1"/>
    <property type="match status" value="1"/>
</dbReference>
<name>A0A1M7ZPU5_9HYPH</name>
<keyword evidence="9" id="KW-0762">Sugar transport</keyword>
<keyword evidence="4 7" id="KW-0812">Transmembrane</keyword>
<evidence type="ECO:0000256" key="3">
    <source>
        <dbReference type="ARBA" id="ARBA00022475"/>
    </source>
</evidence>
<keyword evidence="5 7" id="KW-1133">Transmembrane helix</keyword>
<feature type="domain" description="ABC transmembrane type-1" evidence="8">
    <location>
        <begin position="77"/>
        <end position="267"/>
    </location>
</feature>
<keyword evidence="2 7" id="KW-0813">Transport</keyword>
<dbReference type="Pfam" id="PF00528">
    <property type="entry name" value="BPD_transp_1"/>
    <property type="match status" value="1"/>
</dbReference>
<reference evidence="9 10" key="1">
    <citation type="submission" date="2016-12" db="EMBL/GenBank/DDBJ databases">
        <authorList>
            <person name="Song W.-J."/>
            <person name="Kurnit D.M."/>
        </authorList>
    </citation>
    <scope>NUCLEOTIDE SEQUENCE [LARGE SCALE GENOMIC DNA]</scope>
    <source>
        <strain evidence="9 10">DSM 19599</strain>
    </source>
</reference>
<dbReference type="InterPro" id="IPR035906">
    <property type="entry name" value="MetI-like_sf"/>
</dbReference>